<evidence type="ECO:0008006" key="10">
    <source>
        <dbReference type="Google" id="ProtNLM"/>
    </source>
</evidence>
<dbReference type="AlphaFoldDB" id="A0A644ZGZ4"/>
<feature type="transmembrane region" description="Helical" evidence="6">
    <location>
        <begin position="197"/>
        <end position="219"/>
    </location>
</feature>
<comment type="subcellular location">
    <subcellularLocation>
        <location evidence="1">Cell membrane</location>
        <topology evidence="1">Multi-pass membrane protein</topology>
    </subcellularLocation>
</comment>
<dbReference type="InterPro" id="IPR025857">
    <property type="entry name" value="MacB_PCD"/>
</dbReference>
<evidence type="ECO:0000313" key="9">
    <source>
        <dbReference type="EMBL" id="MPM40172.1"/>
    </source>
</evidence>
<dbReference type="PANTHER" id="PTHR30572:SF18">
    <property type="entry name" value="ABC-TYPE MACROLIDE FAMILY EXPORT SYSTEM PERMEASE COMPONENT 2"/>
    <property type="match status" value="1"/>
</dbReference>
<feature type="domain" description="ABC3 transporter permease C-terminal" evidence="7">
    <location>
        <begin position="203"/>
        <end position="316"/>
    </location>
</feature>
<name>A0A644ZGZ4_9ZZZZ</name>
<reference evidence="9" key="1">
    <citation type="submission" date="2019-08" db="EMBL/GenBank/DDBJ databases">
        <authorList>
            <person name="Kucharzyk K."/>
            <person name="Murdoch R.W."/>
            <person name="Higgins S."/>
            <person name="Loffler F."/>
        </authorList>
    </citation>
    <scope>NUCLEOTIDE SEQUENCE</scope>
</reference>
<keyword evidence="4 6" id="KW-1133">Transmembrane helix</keyword>
<evidence type="ECO:0000256" key="3">
    <source>
        <dbReference type="ARBA" id="ARBA00022692"/>
    </source>
</evidence>
<evidence type="ECO:0000259" key="7">
    <source>
        <dbReference type="Pfam" id="PF02687"/>
    </source>
</evidence>
<dbReference type="GO" id="GO:0022857">
    <property type="term" value="F:transmembrane transporter activity"/>
    <property type="evidence" value="ECO:0007669"/>
    <property type="project" value="TreeGrafter"/>
</dbReference>
<dbReference type="Pfam" id="PF02687">
    <property type="entry name" value="FtsX"/>
    <property type="match status" value="1"/>
</dbReference>
<dbReference type="EMBL" id="VSSQ01008901">
    <property type="protein sequence ID" value="MPM40172.1"/>
    <property type="molecule type" value="Genomic_DNA"/>
</dbReference>
<feature type="transmembrane region" description="Helical" evidence="6">
    <location>
        <begin position="252"/>
        <end position="272"/>
    </location>
</feature>
<evidence type="ECO:0000256" key="5">
    <source>
        <dbReference type="ARBA" id="ARBA00023136"/>
    </source>
</evidence>
<evidence type="ECO:0000256" key="6">
    <source>
        <dbReference type="SAM" id="Phobius"/>
    </source>
</evidence>
<evidence type="ECO:0000256" key="1">
    <source>
        <dbReference type="ARBA" id="ARBA00004651"/>
    </source>
</evidence>
<dbReference type="GO" id="GO:0005886">
    <property type="term" value="C:plasma membrane"/>
    <property type="evidence" value="ECO:0007669"/>
    <property type="project" value="UniProtKB-SubCell"/>
</dbReference>
<evidence type="ECO:0000256" key="4">
    <source>
        <dbReference type="ARBA" id="ARBA00022989"/>
    </source>
</evidence>
<accession>A0A644ZGZ4</accession>
<keyword evidence="2" id="KW-1003">Cell membrane</keyword>
<evidence type="ECO:0000259" key="8">
    <source>
        <dbReference type="Pfam" id="PF12704"/>
    </source>
</evidence>
<keyword evidence="3 6" id="KW-0812">Transmembrane</keyword>
<comment type="caution">
    <text evidence="9">The sequence shown here is derived from an EMBL/GenBank/DDBJ whole genome shotgun (WGS) entry which is preliminary data.</text>
</comment>
<dbReference type="InterPro" id="IPR050250">
    <property type="entry name" value="Macrolide_Exporter_MacB"/>
</dbReference>
<evidence type="ECO:0000256" key="2">
    <source>
        <dbReference type="ARBA" id="ARBA00022475"/>
    </source>
</evidence>
<keyword evidence="5 6" id="KW-0472">Membrane</keyword>
<dbReference type="Pfam" id="PF12704">
    <property type="entry name" value="MacB_PCD"/>
    <property type="match status" value="1"/>
</dbReference>
<dbReference type="InterPro" id="IPR003838">
    <property type="entry name" value="ABC3_permease_C"/>
</dbReference>
<protein>
    <recommendedName>
        <fullName evidence="10">ABC3 transporter permease protein domain-containing protein</fullName>
    </recommendedName>
</protein>
<sequence length="323" mass="36598">MATVEEICPTGLFTVSNEAGPFSQNNVNWEGRQPDYRPFFQTVDVGLNFASFFGLEIIQGRDFTEADWKTDVAKTLINEEAARVMQLTDPIGQKIEIDLDYYTPEGPGRGTMEIIGVFRDFHGIGLKQPIMPMILKSVSSWRETIYYVRSTPGTETETLQSIRSILEEYIEESQVSKIPLITMTDLLNKLSQPEQDLLKLFLTVSLLCILIAVFGIYSVSQRETQRRRKEIAIRKTAGAKTREIMVMFIREYLIITLAACAGAFPLAGLFMHRWLQGFAYRISISWWMFAVVSLVVAVIVLLTIFSQVNRASNQNPAEVVKSE</sequence>
<organism evidence="9">
    <name type="scientific">bioreactor metagenome</name>
    <dbReference type="NCBI Taxonomy" id="1076179"/>
    <lineage>
        <taxon>unclassified sequences</taxon>
        <taxon>metagenomes</taxon>
        <taxon>ecological metagenomes</taxon>
    </lineage>
</organism>
<dbReference type="PANTHER" id="PTHR30572">
    <property type="entry name" value="MEMBRANE COMPONENT OF TRANSPORTER-RELATED"/>
    <property type="match status" value="1"/>
</dbReference>
<feature type="domain" description="MacB-like periplasmic core" evidence="8">
    <location>
        <begin position="37"/>
        <end position="160"/>
    </location>
</feature>
<feature type="transmembrane region" description="Helical" evidence="6">
    <location>
        <begin position="284"/>
        <end position="305"/>
    </location>
</feature>
<proteinExistence type="predicted"/>
<gene>
    <name evidence="9" type="ORF">SDC9_86812</name>
</gene>